<dbReference type="PATRIC" id="fig|579748.3.peg.1057"/>
<dbReference type="EC" id="2.7.7.65" evidence="2"/>
<dbReference type="SMART" id="SM00267">
    <property type="entry name" value="GGDEF"/>
    <property type="match status" value="1"/>
</dbReference>
<comment type="catalytic activity">
    <reaction evidence="3">
        <text>2 GTP = 3',3'-c-di-GMP + 2 diphosphate</text>
        <dbReference type="Rhea" id="RHEA:24898"/>
        <dbReference type="ChEBI" id="CHEBI:33019"/>
        <dbReference type="ChEBI" id="CHEBI:37565"/>
        <dbReference type="ChEBI" id="CHEBI:58805"/>
        <dbReference type="EC" id="2.7.7.65"/>
    </reaction>
</comment>
<dbReference type="SUPFAM" id="SSF55073">
    <property type="entry name" value="Nucleotide cyclase"/>
    <property type="match status" value="1"/>
</dbReference>
<dbReference type="InterPro" id="IPR029787">
    <property type="entry name" value="Nucleotide_cyclase"/>
</dbReference>
<dbReference type="Gene3D" id="3.30.70.270">
    <property type="match status" value="1"/>
</dbReference>
<dbReference type="Proteomes" id="UP000033673">
    <property type="component" value="Unassembled WGS sequence"/>
</dbReference>
<dbReference type="STRING" id="579748.TW81_05170"/>
<dbReference type="CDD" id="cd01949">
    <property type="entry name" value="GGDEF"/>
    <property type="match status" value="1"/>
</dbReference>
<sequence>MVDMQREEWLSLMLRELPDRLLIVDDHGRIIDSFGEAGQTTPATIDHYLNRTFKDILPPSVAEKLEHAFLQVLRTGQRTNLQYALAAGQQLQLSIEELDAWNGLDERWFEASLKPLTLTSGAQYVLWQEKEITNAYLHQAELKKQAETDELTGILNRRAFMLRLEREFDQPKQQHLSCLMVDIDHFKEINDQVGHLSGDDVIVQVAQICQGLIRTSDYIGRLGGEEFGVVLSRTNAIQAYDIAERIRHSIETTPCQVDEHIILPTVSIGIAELNANVSSVRELMVQADKAMYYSKQTGRNQVTIYYENLPDIKSSTELKVNIRRAS</sequence>
<dbReference type="InterPro" id="IPR035965">
    <property type="entry name" value="PAS-like_dom_sf"/>
</dbReference>
<dbReference type="InterPro" id="IPR043128">
    <property type="entry name" value="Rev_trsase/Diguanyl_cyclase"/>
</dbReference>
<name>A0A0F4NM40_9VIBR</name>
<evidence type="ECO:0000259" key="4">
    <source>
        <dbReference type="PROSITE" id="PS50887"/>
    </source>
</evidence>
<protein>
    <recommendedName>
        <fullName evidence="2">diguanylate cyclase</fullName>
        <ecNumber evidence="2">2.7.7.65</ecNumber>
    </recommendedName>
</protein>
<gene>
    <name evidence="5" type="ORF">TW81_05170</name>
</gene>
<comment type="caution">
    <text evidence="5">The sequence shown here is derived from an EMBL/GenBank/DDBJ whole genome shotgun (WGS) entry which is preliminary data.</text>
</comment>
<dbReference type="OrthoDB" id="9812260at2"/>
<dbReference type="Pfam" id="PF00990">
    <property type="entry name" value="GGDEF"/>
    <property type="match status" value="1"/>
</dbReference>
<dbReference type="AlphaFoldDB" id="A0A0F4NM40"/>
<dbReference type="InterPro" id="IPR000160">
    <property type="entry name" value="GGDEF_dom"/>
</dbReference>
<proteinExistence type="predicted"/>
<dbReference type="GO" id="GO:1902201">
    <property type="term" value="P:negative regulation of bacterial-type flagellum-dependent cell motility"/>
    <property type="evidence" value="ECO:0007669"/>
    <property type="project" value="TreeGrafter"/>
</dbReference>
<dbReference type="GO" id="GO:0043709">
    <property type="term" value="P:cell adhesion involved in single-species biofilm formation"/>
    <property type="evidence" value="ECO:0007669"/>
    <property type="project" value="TreeGrafter"/>
</dbReference>
<evidence type="ECO:0000313" key="6">
    <source>
        <dbReference type="Proteomes" id="UP000033673"/>
    </source>
</evidence>
<dbReference type="RefSeq" id="WP_045954654.1">
    <property type="nucleotide sequence ID" value="NZ_JXXV01000011.1"/>
</dbReference>
<dbReference type="EMBL" id="JXXV01000011">
    <property type="protein sequence ID" value="KJY84187.1"/>
    <property type="molecule type" value="Genomic_DNA"/>
</dbReference>
<reference evidence="5 6" key="1">
    <citation type="journal article" date="2015" name="BMC Genomics">
        <title>Genome mining reveals unlocked bioactive potential of marine Gram-negative bacteria.</title>
        <authorList>
            <person name="Machado H."/>
            <person name="Sonnenschein E.C."/>
            <person name="Melchiorsen J."/>
            <person name="Gram L."/>
        </authorList>
    </citation>
    <scope>NUCLEOTIDE SEQUENCE [LARGE SCALE GENOMIC DNA]</scope>
    <source>
        <strain evidence="5 6">S2757</strain>
    </source>
</reference>
<dbReference type="PROSITE" id="PS50887">
    <property type="entry name" value="GGDEF"/>
    <property type="match status" value="1"/>
</dbReference>
<evidence type="ECO:0000313" key="5">
    <source>
        <dbReference type="EMBL" id="KJY84187.1"/>
    </source>
</evidence>
<dbReference type="Gene3D" id="3.30.450.20">
    <property type="entry name" value="PAS domain"/>
    <property type="match status" value="1"/>
</dbReference>
<dbReference type="GO" id="GO:0052621">
    <property type="term" value="F:diguanylate cyclase activity"/>
    <property type="evidence" value="ECO:0007669"/>
    <property type="project" value="UniProtKB-EC"/>
</dbReference>
<dbReference type="InterPro" id="IPR050469">
    <property type="entry name" value="Diguanylate_Cyclase"/>
</dbReference>
<dbReference type="SUPFAM" id="SSF55785">
    <property type="entry name" value="PYP-like sensor domain (PAS domain)"/>
    <property type="match status" value="1"/>
</dbReference>
<evidence type="ECO:0000256" key="3">
    <source>
        <dbReference type="ARBA" id="ARBA00034247"/>
    </source>
</evidence>
<evidence type="ECO:0000256" key="2">
    <source>
        <dbReference type="ARBA" id="ARBA00012528"/>
    </source>
</evidence>
<dbReference type="PANTHER" id="PTHR45138">
    <property type="entry name" value="REGULATORY COMPONENTS OF SENSORY TRANSDUCTION SYSTEM"/>
    <property type="match status" value="1"/>
</dbReference>
<feature type="domain" description="GGDEF" evidence="4">
    <location>
        <begin position="174"/>
        <end position="307"/>
    </location>
</feature>
<accession>A0A0F4NM40</accession>
<evidence type="ECO:0000256" key="1">
    <source>
        <dbReference type="ARBA" id="ARBA00001946"/>
    </source>
</evidence>
<dbReference type="PANTHER" id="PTHR45138:SF9">
    <property type="entry name" value="DIGUANYLATE CYCLASE DGCM-RELATED"/>
    <property type="match status" value="1"/>
</dbReference>
<dbReference type="GO" id="GO:0005886">
    <property type="term" value="C:plasma membrane"/>
    <property type="evidence" value="ECO:0007669"/>
    <property type="project" value="TreeGrafter"/>
</dbReference>
<keyword evidence="6" id="KW-1185">Reference proteome</keyword>
<comment type="cofactor">
    <cofactor evidence="1">
        <name>Mg(2+)</name>
        <dbReference type="ChEBI" id="CHEBI:18420"/>
    </cofactor>
</comment>
<organism evidence="5 6">
    <name type="scientific">Vibrio galatheae</name>
    <dbReference type="NCBI Taxonomy" id="579748"/>
    <lineage>
        <taxon>Bacteria</taxon>
        <taxon>Pseudomonadati</taxon>
        <taxon>Pseudomonadota</taxon>
        <taxon>Gammaproteobacteria</taxon>
        <taxon>Vibrionales</taxon>
        <taxon>Vibrionaceae</taxon>
        <taxon>Vibrio</taxon>
    </lineage>
</organism>
<dbReference type="NCBIfam" id="TIGR00254">
    <property type="entry name" value="GGDEF"/>
    <property type="match status" value="1"/>
</dbReference>
<dbReference type="FunFam" id="3.30.70.270:FF:000001">
    <property type="entry name" value="Diguanylate cyclase domain protein"/>
    <property type="match status" value="1"/>
</dbReference>